<dbReference type="SUPFAM" id="SSF47473">
    <property type="entry name" value="EF-hand"/>
    <property type="match status" value="1"/>
</dbReference>
<organism evidence="8 9">
    <name type="scientific">Crassostrea virginica</name>
    <name type="common">Eastern oyster</name>
    <dbReference type="NCBI Taxonomy" id="6565"/>
    <lineage>
        <taxon>Eukaryota</taxon>
        <taxon>Metazoa</taxon>
        <taxon>Spiralia</taxon>
        <taxon>Lophotrochozoa</taxon>
        <taxon>Mollusca</taxon>
        <taxon>Bivalvia</taxon>
        <taxon>Autobranchia</taxon>
        <taxon>Pteriomorphia</taxon>
        <taxon>Ostreida</taxon>
        <taxon>Ostreoidea</taxon>
        <taxon>Ostreidae</taxon>
        <taxon>Crassostrea</taxon>
    </lineage>
</organism>
<dbReference type="Pfam" id="PF13499">
    <property type="entry name" value="EF-hand_7"/>
    <property type="match status" value="1"/>
</dbReference>
<dbReference type="SMART" id="SM00320">
    <property type="entry name" value="WD40"/>
    <property type="match status" value="10"/>
</dbReference>
<dbReference type="InterPro" id="IPR018247">
    <property type="entry name" value="EF_Hand_1_Ca_BS"/>
</dbReference>
<evidence type="ECO:0000313" key="8">
    <source>
        <dbReference type="Proteomes" id="UP000694844"/>
    </source>
</evidence>
<feature type="repeat" description="WD" evidence="5">
    <location>
        <begin position="524"/>
        <end position="565"/>
    </location>
</feature>
<dbReference type="Gene3D" id="2.130.10.10">
    <property type="entry name" value="YVTN repeat-like/Quinoprotein amine dehydrogenase"/>
    <property type="match status" value="4"/>
</dbReference>
<evidence type="ECO:0000259" key="7">
    <source>
        <dbReference type="PROSITE" id="PS50222"/>
    </source>
</evidence>
<dbReference type="PROSITE" id="PS50294">
    <property type="entry name" value="WD_REPEATS_REGION"/>
    <property type="match status" value="1"/>
</dbReference>
<dbReference type="InterPro" id="IPR011992">
    <property type="entry name" value="EF-hand-dom_pair"/>
</dbReference>
<evidence type="ECO:0000256" key="1">
    <source>
        <dbReference type="ARBA" id="ARBA00014901"/>
    </source>
</evidence>
<feature type="repeat" description="WD" evidence="5">
    <location>
        <begin position="400"/>
        <end position="425"/>
    </location>
</feature>
<reference evidence="9" key="1">
    <citation type="submission" date="2025-08" db="UniProtKB">
        <authorList>
            <consortium name="RefSeq"/>
        </authorList>
    </citation>
    <scope>IDENTIFICATION</scope>
    <source>
        <tissue evidence="9">Whole sample</tissue>
    </source>
</reference>
<accession>A0A8B8CUC5</accession>
<keyword evidence="3" id="KW-0677">Repeat</keyword>
<dbReference type="AlphaFoldDB" id="A0A8B8CUC5"/>
<feature type="compositionally biased region" description="Basic and acidic residues" evidence="6">
    <location>
        <begin position="714"/>
        <end position="738"/>
    </location>
</feature>
<gene>
    <name evidence="9" type="primary">LOC111122051</name>
</gene>
<dbReference type="PROSITE" id="PS00018">
    <property type="entry name" value="EF_HAND_1"/>
    <property type="match status" value="1"/>
</dbReference>
<dbReference type="RefSeq" id="XP_022319290.1">
    <property type="nucleotide sequence ID" value="XM_022463582.1"/>
</dbReference>
<dbReference type="GeneID" id="111122051"/>
<name>A0A8B8CUC5_CRAVI</name>
<feature type="repeat" description="WD" evidence="5">
    <location>
        <begin position="978"/>
        <end position="1012"/>
    </location>
</feature>
<evidence type="ECO:0000256" key="5">
    <source>
        <dbReference type="PROSITE-ProRule" id="PRU00221"/>
    </source>
</evidence>
<dbReference type="PANTHER" id="PTHR44324">
    <property type="entry name" value="WD40 REPEAT DOMAIN 95"/>
    <property type="match status" value="1"/>
</dbReference>
<dbReference type="GO" id="GO:0005509">
    <property type="term" value="F:calcium ion binding"/>
    <property type="evidence" value="ECO:0007669"/>
    <property type="project" value="InterPro"/>
</dbReference>
<dbReference type="InterPro" id="IPR051242">
    <property type="entry name" value="WD-EF-hand_domain"/>
</dbReference>
<dbReference type="InterPro" id="IPR001680">
    <property type="entry name" value="WD40_rpt"/>
</dbReference>
<dbReference type="PROSITE" id="PS50082">
    <property type="entry name" value="WD_REPEATS_2"/>
    <property type="match status" value="4"/>
</dbReference>
<evidence type="ECO:0000313" key="9">
    <source>
        <dbReference type="RefSeq" id="XP_022319290.1"/>
    </source>
</evidence>
<feature type="region of interest" description="Disordered" evidence="6">
    <location>
        <begin position="711"/>
        <end position="745"/>
    </location>
</feature>
<evidence type="ECO:0000256" key="3">
    <source>
        <dbReference type="ARBA" id="ARBA00022737"/>
    </source>
</evidence>
<keyword evidence="4" id="KW-0106">Calcium</keyword>
<feature type="repeat" description="WD" evidence="5">
    <location>
        <begin position="583"/>
        <end position="617"/>
    </location>
</feature>
<dbReference type="Gene3D" id="1.10.238.10">
    <property type="entry name" value="EF-hand"/>
    <property type="match status" value="1"/>
</dbReference>
<evidence type="ECO:0000256" key="2">
    <source>
        <dbReference type="ARBA" id="ARBA00022574"/>
    </source>
</evidence>
<dbReference type="PROSITE" id="PS50222">
    <property type="entry name" value="EF_HAND_2"/>
    <property type="match status" value="2"/>
</dbReference>
<feature type="region of interest" description="Disordered" evidence="6">
    <location>
        <begin position="1236"/>
        <end position="1270"/>
    </location>
</feature>
<dbReference type="PROSITE" id="PS00678">
    <property type="entry name" value="WD_REPEATS_1"/>
    <property type="match status" value="1"/>
</dbReference>
<dbReference type="SUPFAM" id="SSF50978">
    <property type="entry name" value="WD40 repeat-like"/>
    <property type="match status" value="3"/>
</dbReference>
<sequence>MENRMATVGDPSYQYDNGSKLLLDVGSAEIYRNSSSFGDRSRLSSKTRAVSQCLTEKVQEFNPEKEAADERYAQLQSIFQVAEEDGRGGLDIDEFKIAMKKTVGFMMNNDQIELLFKKVDANCDDRVDWEEYVTYNLLEYQERTLMIERLRDIPFPPETKDINTRHRETIVRVAIYPTVHKKASTNRCSLDYYTARYVSLSREGIVTFWTPKMKQIKSYMTHPHVDRATQPWLTDFVCCYNVNMLAVTSTDRDITVFDTQANLFKKRYYITGIDSCITCMDYWADIRDLNKSVMVWGDTSGSVYVLVFECALKGGLFGAVGGKQTAFKKISLPEVLRGFHLGVKGYKIGKIHDNWVSQIKYIPELDLFASCCQSSETSMYLGDYNYKKKINTYFKVYKGLLAFDYCPENNIIATGGMDYLIRVWNPYVNSKPVVVLKGHCKPVTHIVVNSSRGQIVSIDKGKNVRVFDMKDQTCVQQLSGRVIKVGPFPISSVCFNPTTQRLVLATNTLAMLERSLEDEKSVDIMSHEKAVHGALYNKTFKFVVSCCRESVVSVWDLNTGEKIIQFVNAHKRVEGGVEIPIEITAMTFDEPGRRLITGARDGSVKIWNFNNGNCLQSFTIPEGLEITGLVSVRQRLYVTGWCQLVHIYIDGASEDYRKNWKNRHKDDILCIACIEPSLVATGSYDGDVIIWSRDTGQVYCTLNANKGIQPITENRNKMEHKQETEENMSEEPKREDSKQSVASADWKASASTKTIKTGLGLLSKVRGGIIRTGSVSGIGVSRFSKPAESPVDHPLLSSYETYKKPESTKREEYDSICKKYEAAIEKIVFLQTRDTNNKNTAVLVTSGAEGWIRFWSIHHEGGLLGQFNAAHRIGESVHAMATDEQNNFLFTADTLGYIKTWDISEFCISKLHRSAKRLVRWHWLLETFTYLRVEWRGKDMPKSFMSKGMKPHNIGTRPPPIITEPKNTLKWPLLVNSYRAHTKAINSIEYVDERCIVITASSDCAIRVWTLSGGYIGTFGEIWKPLDKTLKKQALKEIRLPKDLRRVASARTFRVLNHGTFPRWRLAIQRIREQGLEKILSQYEPVIPRESDPKEDAETEVRLQSSDILGKSYKRKIRHKLPKPHPRIIETASSVAVYYALSFVDLTDTENILSKDIMREMKERRFGSNVRDRMKGFHRKKEQGPAILEVYSKVSKKPTLPVPNYKKKPSKIKKAHGILQRKVEANLPPILTESDMQLVHGSSKHVSNIDSKSERKIERSTSGTSNSSAN</sequence>
<feature type="domain" description="EF-hand" evidence="7">
    <location>
        <begin position="70"/>
        <end position="105"/>
    </location>
</feature>
<keyword evidence="8" id="KW-1185">Reference proteome</keyword>
<dbReference type="PANTHER" id="PTHR44324:SF6">
    <property type="entry name" value="EF-HAND CALCIUM BINDING DOMAIN 8"/>
    <property type="match status" value="1"/>
</dbReference>
<dbReference type="InterPro" id="IPR015943">
    <property type="entry name" value="WD40/YVTN_repeat-like_dom_sf"/>
</dbReference>
<dbReference type="OrthoDB" id="5980302at2759"/>
<feature type="domain" description="EF-hand" evidence="7">
    <location>
        <begin position="107"/>
        <end position="142"/>
    </location>
</feature>
<dbReference type="KEGG" id="cvn:111122051"/>
<dbReference type="Pfam" id="PF00400">
    <property type="entry name" value="WD40"/>
    <property type="match status" value="3"/>
</dbReference>
<keyword evidence="2 5" id="KW-0853">WD repeat</keyword>
<dbReference type="InterPro" id="IPR019775">
    <property type="entry name" value="WD40_repeat_CS"/>
</dbReference>
<dbReference type="InterPro" id="IPR036322">
    <property type="entry name" value="WD40_repeat_dom_sf"/>
</dbReference>
<feature type="compositionally biased region" description="Polar residues" evidence="6">
    <location>
        <begin position="1260"/>
        <end position="1270"/>
    </location>
</feature>
<dbReference type="Proteomes" id="UP000694844">
    <property type="component" value="Chromosome 2"/>
</dbReference>
<dbReference type="InterPro" id="IPR002048">
    <property type="entry name" value="EF_hand_dom"/>
</dbReference>
<evidence type="ECO:0000256" key="6">
    <source>
        <dbReference type="SAM" id="MobiDB-lite"/>
    </source>
</evidence>
<proteinExistence type="predicted"/>
<protein>
    <recommendedName>
        <fullName evidence="1">WD repeat-containing protein on Y chromosome</fullName>
    </recommendedName>
</protein>
<evidence type="ECO:0000256" key="4">
    <source>
        <dbReference type="ARBA" id="ARBA00022837"/>
    </source>
</evidence>